<dbReference type="Proteomes" id="UP000831701">
    <property type="component" value="Chromosome 13"/>
</dbReference>
<sequence>MWWLFVVVAVVLVALLITVVVVIKRRRAKGNKSWMNGRVELTSNPAETRSAPETGQDTADPEDGVSYASISFTKKKQTVKPRFGGKTITMKADPEDGVSYTSISFTKKSNSKARVGGEDSIRATTKPTTTTTSEKIKTGTTTTASAINDASTELRGADLKPCRDSVRSGDQVRTWLILKMVFPTPPSASPRRSNSKAKVRRKNDNDEGDAVTYTTVKASSTDPSNLYATVS</sequence>
<evidence type="ECO:0000313" key="1">
    <source>
        <dbReference type="EMBL" id="KAI3364581.1"/>
    </source>
</evidence>
<organism evidence="1 2">
    <name type="scientific">Scortum barcoo</name>
    <name type="common">barcoo grunter</name>
    <dbReference type="NCBI Taxonomy" id="214431"/>
    <lineage>
        <taxon>Eukaryota</taxon>
        <taxon>Metazoa</taxon>
        <taxon>Chordata</taxon>
        <taxon>Craniata</taxon>
        <taxon>Vertebrata</taxon>
        <taxon>Euteleostomi</taxon>
        <taxon>Actinopterygii</taxon>
        <taxon>Neopterygii</taxon>
        <taxon>Teleostei</taxon>
        <taxon>Neoteleostei</taxon>
        <taxon>Acanthomorphata</taxon>
        <taxon>Eupercaria</taxon>
        <taxon>Centrarchiformes</taxon>
        <taxon>Terapontoidei</taxon>
        <taxon>Terapontidae</taxon>
        <taxon>Scortum</taxon>
    </lineage>
</organism>
<accession>A0ACB8WA41</accession>
<comment type="caution">
    <text evidence="1">The sequence shown here is derived from an EMBL/GenBank/DDBJ whole genome shotgun (WGS) entry which is preliminary data.</text>
</comment>
<proteinExistence type="predicted"/>
<evidence type="ECO:0000313" key="2">
    <source>
        <dbReference type="Proteomes" id="UP000831701"/>
    </source>
</evidence>
<name>A0ACB8WA41_9TELE</name>
<keyword evidence="2" id="KW-1185">Reference proteome</keyword>
<dbReference type="EMBL" id="CM041543">
    <property type="protein sequence ID" value="KAI3364581.1"/>
    <property type="molecule type" value="Genomic_DNA"/>
</dbReference>
<gene>
    <name evidence="1" type="ORF">L3Q82_011354</name>
</gene>
<protein>
    <submittedName>
        <fullName evidence="1">Uncharacterized protein</fullName>
    </submittedName>
</protein>
<reference evidence="1" key="1">
    <citation type="submission" date="2022-04" db="EMBL/GenBank/DDBJ databases">
        <title>Jade perch genome.</title>
        <authorList>
            <person name="Chao B."/>
        </authorList>
    </citation>
    <scope>NUCLEOTIDE SEQUENCE</scope>
    <source>
        <strain evidence="1">CB-2022</strain>
    </source>
</reference>